<evidence type="ECO:0000256" key="1">
    <source>
        <dbReference type="SAM" id="MobiDB-lite"/>
    </source>
</evidence>
<sequence>MSLRKHRKTRSCITLSEIFPQAVQPELNSYELSIQKIFETTGVTDKRYIGTILGGSILAVLGFVIFTGATVVGGVVGGILGLGIGHVLGRRWKRHKIPRNNITREKEYELRLYCLLQFMKKLKKSKVPISDYAGILEQVINEFRPAFILQLHNNEIMKKVRRLKKFLRTNAPHAALINSVAELKYSVDFNINTTIIAARLKHIYIPIMQLLKEPPEREDRELEVVKQIEFLISRKKTKKILQRSQIHDENLVEEVLRFPAIHSSQANTNFLSCKLLNDLDYFIKNKGDIFSEKNYENQVASERLLLRRASIPGYTRHHPYHKLHWKDEERLDAISEISSSLHMFNPPMFAKQEDPSDSVSDVESVANEKDVSIKIEALNRSGERRFSSSIIPPKSPPPPFKGLVADIEQSASSDDDEEEKSIELPRSRKESLDISWSNIVKKQSIEEVNHVNTAKIDVSVHKYQKDFDILLEIEKEENSEKVWRHVVNKPGTHCYQKKVSDSPICMIKAFCEVDYSAETVYRAIWDTSIRTQWDKLFHEFKVIDKTPDYEVLYYMIKAPFGLTRRDWLQRRIEIRNYPEPNTIMLHFISMEHPMMPPRKGVIRAETLISGYVIRPVTQRSCKVTIITQNDVKGLIPTFLVNKFAAKAPADWCTNMRRGCKLIAGY</sequence>
<dbReference type="PANTHER" id="PTHR19308:SF14">
    <property type="entry name" value="START DOMAIN-CONTAINING PROTEIN"/>
    <property type="match status" value="1"/>
</dbReference>
<dbReference type="EMBL" id="CAJZBQ010000028">
    <property type="protein sequence ID" value="CAG9321279.1"/>
    <property type="molecule type" value="Genomic_DNA"/>
</dbReference>
<dbReference type="GO" id="GO:0005737">
    <property type="term" value="C:cytoplasm"/>
    <property type="evidence" value="ECO:0007669"/>
    <property type="project" value="UniProtKB-ARBA"/>
</dbReference>
<gene>
    <name evidence="3" type="ORF">BSTOLATCC_MIC28566</name>
</gene>
<accession>A0AAU9J5Q3</accession>
<dbReference type="Pfam" id="PF01852">
    <property type="entry name" value="START"/>
    <property type="match status" value="1"/>
</dbReference>
<dbReference type="CDD" id="cd00177">
    <property type="entry name" value="START"/>
    <property type="match status" value="1"/>
</dbReference>
<protein>
    <recommendedName>
        <fullName evidence="2">START domain-containing protein</fullName>
    </recommendedName>
</protein>
<proteinExistence type="predicted"/>
<dbReference type="AlphaFoldDB" id="A0AAU9J5Q3"/>
<comment type="caution">
    <text evidence="3">The sequence shown here is derived from an EMBL/GenBank/DDBJ whole genome shotgun (WGS) entry which is preliminary data.</text>
</comment>
<dbReference type="InterPro" id="IPR023393">
    <property type="entry name" value="START-like_dom_sf"/>
</dbReference>
<evidence type="ECO:0000313" key="3">
    <source>
        <dbReference type="EMBL" id="CAG9321279.1"/>
    </source>
</evidence>
<dbReference type="Proteomes" id="UP001162131">
    <property type="component" value="Unassembled WGS sequence"/>
</dbReference>
<dbReference type="PROSITE" id="PS50848">
    <property type="entry name" value="START"/>
    <property type="match status" value="1"/>
</dbReference>
<organism evidence="3 4">
    <name type="scientific">Blepharisma stoltei</name>
    <dbReference type="NCBI Taxonomy" id="1481888"/>
    <lineage>
        <taxon>Eukaryota</taxon>
        <taxon>Sar</taxon>
        <taxon>Alveolata</taxon>
        <taxon>Ciliophora</taxon>
        <taxon>Postciliodesmatophora</taxon>
        <taxon>Heterotrichea</taxon>
        <taxon>Heterotrichida</taxon>
        <taxon>Blepharismidae</taxon>
        <taxon>Blepharisma</taxon>
    </lineage>
</organism>
<evidence type="ECO:0000313" key="4">
    <source>
        <dbReference type="Proteomes" id="UP001162131"/>
    </source>
</evidence>
<dbReference type="InterPro" id="IPR051213">
    <property type="entry name" value="START_lipid_transfer"/>
</dbReference>
<reference evidence="3" key="1">
    <citation type="submission" date="2021-09" db="EMBL/GenBank/DDBJ databases">
        <authorList>
            <consortium name="AG Swart"/>
            <person name="Singh M."/>
            <person name="Singh A."/>
            <person name="Seah K."/>
            <person name="Emmerich C."/>
        </authorList>
    </citation>
    <scope>NUCLEOTIDE SEQUENCE</scope>
    <source>
        <strain evidence="3">ATCC30299</strain>
    </source>
</reference>
<feature type="domain" description="START" evidence="2">
    <location>
        <begin position="479"/>
        <end position="664"/>
    </location>
</feature>
<feature type="region of interest" description="Disordered" evidence="1">
    <location>
        <begin position="384"/>
        <end position="403"/>
    </location>
</feature>
<evidence type="ECO:0000259" key="2">
    <source>
        <dbReference type="PROSITE" id="PS50848"/>
    </source>
</evidence>
<name>A0AAU9J5Q3_9CILI</name>
<dbReference type="SUPFAM" id="SSF55961">
    <property type="entry name" value="Bet v1-like"/>
    <property type="match status" value="1"/>
</dbReference>
<dbReference type="Gene3D" id="3.30.530.20">
    <property type="match status" value="1"/>
</dbReference>
<dbReference type="PANTHER" id="PTHR19308">
    <property type="entry name" value="PHOSPHATIDYLCHOLINE TRANSFER PROTEIN"/>
    <property type="match status" value="1"/>
</dbReference>
<dbReference type="GO" id="GO:0008289">
    <property type="term" value="F:lipid binding"/>
    <property type="evidence" value="ECO:0007669"/>
    <property type="project" value="InterPro"/>
</dbReference>
<keyword evidence="4" id="KW-1185">Reference proteome</keyword>
<dbReference type="SMART" id="SM00234">
    <property type="entry name" value="START"/>
    <property type="match status" value="1"/>
</dbReference>
<dbReference type="InterPro" id="IPR002913">
    <property type="entry name" value="START_lipid-bd_dom"/>
</dbReference>